<protein>
    <recommendedName>
        <fullName evidence="11">Homeobox domain-containing protein</fullName>
    </recommendedName>
</protein>
<keyword evidence="2" id="KW-0805">Transcription regulation</keyword>
<dbReference type="Pfam" id="PF00046">
    <property type="entry name" value="Homeodomain"/>
    <property type="match status" value="1"/>
</dbReference>
<dbReference type="InterPro" id="IPR020479">
    <property type="entry name" value="HD_metazoa"/>
</dbReference>
<keyword evidence="4 8" id="KW-0371">Homeobox</keyword>
<dbReference type="SMART" id="SM00389">
    <property type="entry name" value="HOX"/>
    <property type="match status" value="1"/>
</dbReference>
<keyword evidence="3 8" id="KW-0238">DNA-binding</keyword>
<keyword evidence="6 8" id="KW-0539">Nucleus</keyword>
<dbReference type="PROSITE" id="PS00027">
    <property type="entry name" value="HOMEOBOX_1"/>
    <property type="match status" value="1"/>
</dbReference>
<dbReference type="InterPro" id="IPR009057">
    <property type="entry name" value="Homeodomain-like_sf"/>
</dbReference>
<dbReference type="EMBL" id="JAEAOA010000441">
    <property type="protein sequence ID" value="KAK3598675.1"/>
    <property type="molecule type" value="Genomic_DNA"/>
</dbReference>
<dbReference type="Gene3D" id="1.10.10.60">
    <property type="entry name" value="Homeodomain-like"/>
    <property type="match status" value="1"/>
</dbReference>
<dbReference type="GO" id="GO:0000977">
    <property type="term" value="F:RNA polymerase II transcription regulatory region sequence-specific DNA binding"/>
    <property type="evidence" value="ECO:0007669"/>
    <property type="project" value="TreeGrafter"/>
</dbReference>
<evidence type="ECO:0000313" key="13">
    <source>
        <dbReference type="Proteomes" id="UP001195483"/>
    </source>
</evidence>
<keyword evidence="13" id="KW-1185">Reference proteome</keyword>
<dbReference type="CDD" id="cd00086">
    <property type="entry name" value="homeodomain"/>
    <property type="match status" value="1"/>
</dbReference>
<feature type="domain" description="Homeobox" evidence="11">
    <location>
        <begin position="147"/>
        <end position="207"/>
    </location>
</feature>
<evidence type="ECO:0000256" key="10">
    <source>
        <dbReference type="SAM" id="MobiDB-lite"/>
    </source>
</evidence>
<evidence type="ECO:0000256" key="1">
    <source>
        <dbReference type="ARBA" id="ARBA00004123"/>
    </source>
</evidence>
<feature type="compositionally biased region" description="Low complexity" evidence="10">
    <location>
        <begin position="130"/>
        <end position="142"/>
    </location>
</feature>
<evidence type="ECO:0000313" key="12">
    <source>
        <dbReference type="EMBL" id="KAK3598675.1"/>
    </source>
</evidence>
<dbReference type="PRINTS" id="PR00024">
    <property type="entry name" value="HOMEOBOX"/>
</dbReference>
<proteinExistence type="inferred from homology"/>
<dbReference type="AlphaFoldDB" id="A0AAE0SVY6"/>
<evidence type="ECO:0000256" key="7">
    <source>
        <dbReference type="ARBA" id="ARBA00038165"/>
    </source>
</evidence>
<reference evidence="12" key="3">
    <citation type="submission" date="2023-05" db="EMBL/GenBank/DDBJ databases">
        <authorList>
            <person name="Smith C.H."/>
        </authorList>
    </citation>
    <scope>NUCLEOTIDE SEQUENCE</scope>
    <source>
        <strain evidence="12">CHS0354</strain>
        <tissue evidence="12">Mantle</tissue>
    </source>
</reference>
<evidence type="ECO:0000256" key="3">
    <source>
        <dbReference type="ARBA" id="ARBA00023125"/>
    </source>
</evidence>
<comment type="similarity">
    <text evidence="7">Belongs to the HMX homeobox family.</text>
</comment>
<sequence length="254" mass="28719">MQTDVKSAMVTLTKDCETTSEESASDTNCHTGPTDISNKKTVHPFSIDSILSAKHNVKSLVLHSPYYHDKVSFKDVRKQNPICQDAENEMLHQYRHHVACDPSDLQSRDMSPTLSETTPESPCGECEDQSTTSSHSHSTGTTQCKSKHKKKTRTVFSRQQVFYLEAAFDAKRYLSSAERTEIAASLRLSETQVKVWFQNRRNKWKSQMSTDGNSNSEVRSLVLPPMLTGRFPTPPQPRQLPFPSAPWFGAPMYF</sequence>
<evidence type="ECO:0000256" key="6">
    <source>
        <dbReference type="ARBA" id="ARBA00023242"/>
    </source>
</evidence>
<feature type="DNA-binding region" description="Homeobox" evidence="8">
    <location>
        <begin position="149"/>
        <end position="208"/>
    </location>
</feature>
<dbReference type="SUPFAM" id="SSF46689">
    <property type="entry name" value="Homeodomain-like"/>
    <property type="match status" value="1"/>
</dbReference>
<dbReference type="InterPro" id="IPR001356">
    <property type="entry name" value="HD"/>
</dbReference>
<dbReference type="Proteomes" id="UP001195483">
    <property type="component" value="Unassembled WGS sequence"/>
</dbReference>
<evidence type="ECO:0000259" key="11">
    <source>
        <dbReference type="PROSITE" id="PS50071"/>
    </source>
</evidence>
<gene>
    <name evidence="12" type="ORF">CHS0354_006347</name>
</gene>
<organism evidence="12 13">
    <name type="scientific">Potamilus streckersoni</name>
    <dbReference type="NCBI Taxonomy" id="2493646"/>
    <lineage>
        <taxon>Eukaryota</taxon>
        <taxon>Metazoa</taxon>
        <taxon>Spiralia</taxon>
        <taxon>Lophotrochozoa</taxon>
        <taxon>Mollusca</taxon>
        <taxon>Bivalvia</taxon>
        <taxon>Autobranchia</taxon>
        <taxon>Heteroconchia</taxon>
        <taxon>Palaeoheterodonta</taxon>
        <taxon>Unionida</taxon>
        <taxon>Unionoidea</taxon>
        <taxon>Unionidae</taxon>
        <taxon>Ambleminae</taxon>
        <taxon>Lampsilini</taxon>
        <taxon>Potamilus</taxon>
    </lineage>
</organism>
<dbReference type="PANTHER" id="PTHR46110:SF3">
    <property type="entry name" value="HOMEOBOX PROTEIN HMX"/>
    <property type="match status" value="1"/>
</dbReference>
<evidence type="ECO:0000256" key="2">
    <source>
        <dbReference type="ARBA" id="ARBA00023015"/>
    </source>
</evidence>
<name>A0AAE0SVY6_9BIVA</name>
<feature type="region of interest" description="Disordered" evidence="10">
    <location>
        <begin position="16"/>
        <end position="35"/>
    </location>
</feature>
<keyword evidence="5" id="KW-0804">Transcription</keyword>
<dbReference type="InterPro" id="IPR017970">
    <property type="entry name" value="Homeobox_CS"/>
</dbReference>
<accession>A0AAE0SVY6</accession>
<feature type="compositionally biased region" description="Polar residues" evidence="10">
    <location>
        <begin position="25"/>
        <end position="35"/>
    </location>
</feature>
<feature type="compositionally biased region" description="Polar residues" evidence="10">
    <location>
        <begin position="104"/>
        <end position="120"/>
    </location>
</feature>
<feature type="region of interest" description="Disordered" evidence="10">
    <location>
        <begin position="102"/>
        <end position="150"/>
    </location>
</feature>
<evidence type="ECO:0000256" key="9">
    <source>
        <dbReference type="RuleBase" id="RU000682"/>
    </source>
</evidence>
<dbReference type="PROSITE" id="PS50071">
    <property type="entry name" value="HOMEOBOX_2"/>
    <property type="match status" value="1"/>
</dbReference>
<comment type="caution">
    <text evidence="12">The sequence shown here is derived from an EMBL/GenBank/DDBJ whole genome shotgun (WGS) entry which is preliminary data.</text>
</comment>
<comment type="subcellular location">
    <subcellularLocation>
        <location evidence="1 8 9">Nucleus</location>
    </subcellularLocation>
</comment>
<evidence type="ECO:0000256" key="8">
    <source>
        <dbReference type="PROSITE-ProRule" id="PRU00108"/>
    </source>
</evidence>
<reference evidence="12" key="2">
    <citation type="journal article" date="2021" name="Genome Biol. Evol.">
        <title>Developing a high-quality reference genome for a parasitic bivalve with doubly uniparental inheritance (Bivalvia: Unionida).</title>
        <authorList>
            <person name="Smith C.H."/>
        </authorList>
    </citation>
    <scope>NUCLEOTIDE SEQUENCE</scope>
    <source>
        <strain evidence="12">CHS0354</strain>
        <tissue evidence="12">Mantle</tissue>
    </source>
</reference>
<evidence type="ECO:0000256" key="4">
    <source>
        <dbReference type="ARBA" id="ARBA00023155"/>
    </source>
</evidence>
<dbReference type="PANTHER" id="PTHR46110">
    <property type="entry name" value="HOMEOBOX PROTEIN HMX"/>
    <property type="match status" value="1"/>
</dbReference>
<dbReference type="GO" id="GO:0005634">
    <property type="term" value="C:nucleus"/>
    <property type="evidence" value="ECO:0007669"/>
    <property type="project" value="UniProtKB-SubCell"/>
</dbReference>
<evidence type="ECO:0000256" key="5">
    <source>
        <dbReference type="ARBA" id="ARBA00023163"/>
    </source>
</evidence>
<reference evidence="12" key="1">
    <citation type="journal article" date="2021" name="Genome Biol. Evol.">
        <title>A High-Quality Reference Genome for a Parasitic Bivalve with Doubly Uniparental Inheritance (Bivalvia: Unionida).</title>
        <authorList>
            <person name="Smith C.H."/>
        </authorList>
    </citation>
    <scope>NUCLEOTIDE SEQUENCE</scope>
    <source>
        <strain evidence="12">CHS0354</strain>
    </source>
</reference>
<dbReference type="GO" id="GO:0000981">
    <property type="term" value="F:DNA-binding transcription factor activity, RNA polymerase II-specific"/>
    <property type="evidence" value="ECO:0007669"/>
    <property type="project" value="InterPro"/>
</dbReference>
<dbReference type="InterPro" id="IPR051300">
    <property type="entry name" value="HMX_Homeobox_TF"/>
</dbReference>